<sequence length="675" mass="70186">MHSTIAAMYPRMRTGIFFTPNAEGDGVLLTNGSEVVSFLGASTYAWLERLSPHLNGAHSVADLTASLPPAPRQMVEKLVGALHEAGLVRDVSQDLAHSLTQDELDTYASEIAFVESFATSPALRFQRYRETRTVVIGAGTVFAAAVEGALLTGVARLTARPVRQGPQDQALPDRLSGLEADARDRDPRQRLETEPLDPADPVALRDAVAAAGLVLYAADHSDTALLRSLDRICAELGTAFVPVTLCSDEAWVGPVCAADRPATRWESLGLRLGDRLDDGAQGSGFLTGPVPGIVANHLVFRAFEHLTGVAGSVADGEERERPAAGVVRLDLESLQTSVHELTPHPGVPGTSAGSGSPRSARERGAGAAVEAAELAARVVPLTDARLGLLGPVSEAHYEQFPLRVVRVSVTDPARPDRPFDVWGAGTDFPQAQDAALRHALASHAVRSPGAAADNGAVTGTVLSTGADRAVPAEAVFGEPADAADADVSPAGTAAGRTWAAAVEQGLLDHVLRTARRGAAHGPADRRRPAELELTAVSRRFLDLLDASGEELGAFCVDTPPGVHAYAFQLGTGTGTGLLVEYGAGITAAEAVEAGLGRLLLAWQAKNAGQPEYAPSPAVNLQIPSGADGPPEPVRWGPLVAALRAGGSEAVAVPLDADPAVRAALPHLVRVVLLDV</sequence>
<keyword evidence="3" id="KW-1185">Reference proteome</keyword>
<name>A0A919LDT8_9ACTN</name>
<feature type="region of interest" description="Disordered" evidence="1">
    <location>
        <begin position="162"/>
        <end position="197"/>
    </location>
</feature>
<dbReference type="Gene3D" id="3.40.50.720">
    <property type="entry name" value="NAD(P)-binding Rossmann-like Domain"/>
    <property type="match status" value="1"/>
</dbReference>
<comment type="caution">
    <text evidence="2">The sequence shown here is derived from an EMBL/GenBank/DDBJ whole genome shotgun (WGS) entry which is preliminary data.</text>
</comment>
<dbReference type="Proteomes" id="UP000600026">
    <property type="component" value="Unassembled WGS sequence"/>
</dbReference>
<dbReference type="RefSeq" id="WP_031142547.1">
    <property type="nucleotide sequence ID" value="NZ_BNEE01000006.1"/>
</dbReference>
<organism evidence="2 3">
    <name type="scientific">Streptomyces xanthophaeus</name>
    <dbReference type="NCBI Taxonomy" id="67385"/>
    <lineage>
        <taxon>Bacteria</taxon>
        <taxon>Bacillati</taxon>
        <taxon>Actinomycetota</taxon>
        <taxon>Actinomycetes</taxon>
        <taxon>Kitasatosporales</taxon>
        <taxon>Streptomycetaceae</taxon>
        <taxon>Streptomyces</taxon>
    </lineage>
</organism>
<protein>
    <recommendedName>
        <fullName evidence="4">YcaO domain-containing protein</fullName>
    </recommendedName>
</protein>
<evidence type="ECO:0008006" key="4">
    <source>
        <dbReference type="Google" id="ProtNLM"/>
    </source>
</evidence>
<gene>
    <name evidence="2" type="ORF">Sxan_42200</name>
</gene>
<evidence type="ECO:0000313" key="2">
    <source>
        <dbReference type="EMBL" id="GHI86856.1"/>
    </source>
</evidence>
<evidence type="ECO:0000256" key="1">
    <source>
        <dbReference type="SAM" id="MobiDB-lite"/>
    </source>
</evidence>
<proteinExistence type="predicted"/>
<dbReference type="OrthoDB" id="4219774at2"/>
<evidence type="ECO:0000313" key="3">
    <source>
        <dbReference type="Proteomes" id="UP000600026"/>
    </source>
</evidence>
<feature type="compositionally biased region" description="Basic and acidic residues" evidence="1">
    <location>
        <begin position="180"/>
        <end position="193"/>
    </location>
</feature>
<dbReference type="AlphaFoldDB" id="A0A919LDT8"/>
<feature type="region of interest" description="Disordered" evidence="1">
    <location>
        <begin position="339"/>
        <end position="363"/>
    </location>
</feature>
<accession>A0A919LDT8</accession>
<reference evidence="2" key="1">
    <citation type="submission" date="2020-09" db="EMBL/GenBank/DDBJ databases">
        <title>Whole genome shotgun sequence of Streptomyces xanthophaeus NBRC 12829.</title>
        <authorList>
            <person name="Komaki H."/>
            <person name="Tamura T."/>
        </authorList>
    </citation>
    <scope>NUCLEOTIDE SEQUENCE</scope>
    <source>
        <strain evidence="2">NBRC 12829</strain>
    </source>
</reference>
<dbReference type="EMBL" id="BNEE01000006">
    <property type="protein sequence ID" value="GHI86856.1"/>
    <property type="molecule type" value="Genomic_DNA"/>
</dbReference>